<keyword evidence="2" id="KW-1185">Reference proteome</keyword>
<proteinExistence type="predicted"/>
<comment type="caution">
    <text evidence="1">The sequence shown here is derived from an EMBL/GenBank/DDBJ whole genome shotgun (WGS) entry which is preliminary data.</text>
</comment>
<dbReference type="EMBL" id="CM039429">
    <property type="protein sequence ID" value="KAI4348059.1"/>
    <property type="molecule type" value="Genomic_DNA"/>
</dbReference>
<accession>A0ACB9PGS7</accession>
<name>A0ACB9PGS7_BAUVA</name>
<evidence type="ECO:0000313" key="2">
    <source>
        <dbReference type="Proteomes" id="UP000828941"/>
    </source>
</evidence>
<evidence type="ECO:0000313" key="1">
    <source>
        <dbReference type="EMBL" id="KAI4348059.1"/>
    </source>
</evidence>
<organism evidence="1 2">
    <name type="scientific">Bauhinia variegata</name>
    <name type="common">Purple orchid tree</name>
    <name type="synonym">Phanera variegata</name>
    <dbReference type="NCBI Taxonomy" id="167791"/>
    <lineage>
        <taxon>Eukaryota</taxon>
        <taxon>Viridiplantae</taxon>
        <taxon>Streptophyta</taxon>
        <taxon>Embryophyta</taxon>
        <taxon>Tracheophyta</taxon>
        <taxon>Spermatophyta</taxon>
        <taxon>Magnoliopsida</taxon>
        <taxon>eudicotyledons</taxon>
        <taxon>Gunneridae</taxon>
        <taxon>Pentapetalae</taxon>
        <taxon>rosids</taxon>
        <taxon>fabids</taxon>
        <taxon>Fabales</taxon>
        <taxon>Fabaceae</taxon>
        <taxon>Cercidoideae</taxon>
        <taxon>Cercideae</taxon>
        <taxon>Bauhiniinae</taxon>
        <taxon>Bauhinia</taxon>
    </lineage>
</organism>
<gene>
    <name evidence="1" type="ORF">L6164_008820</name>
</gene>
<protein>
    <submittedName>
        <fullName evidence="1">Uncharacterized protein</fullName>
    </submittedName>
</protein>
<dbReference type="Proteomes" id="UP000828941">
    <property type="component" value="Chromosome 4"/>
</dbReference>
<sequence length="151" mass="16639">MNECRSHRGGSLFTGTDPTRNQIVAVEFDTFRNGIDPPETPHLGIDINQIVSEVTAVWNTTNFPNESIAFMRITYHAPTRKLSVTLSYPNVPNSFKSTLSHEVNLKSILPEWVVVGISGCSGLQVSLNNLLSWSSSSELKSISSIIGKMEM</sequence>
<reference evidence="1 2" key="1">
    <citation type="journal article" date="2022" name="DNA Res.">
        <title>Chromosomal-level genome assembly of the orchid tree Bauhinia variegata (Leguminosae; Cercidoideae) supports the allotetraploid origin hypothesis of Bauhinia.</title>
        <authorList>
            <person name="Zhong Y."/>
            <person name="Chen Y."/>
            <person name="Zheng D."/>
            <person name="Pang J."/>
            <person name="Liu Y."/>
            <person name="Luo S."/>
            <person name="Meng S."/>
            <person name="Qian L."/>
            <person name="Wei D."/>
            <person name="Dai S."/>
            <person name="Zhou R."/>
        </authorList>
    </citation>
    <scope>NUCLEOTIDE SEQUENCE [LARGE SCALE GENOMIC DNA]</scope>
    <source>
        <strain evidence="1">BV-YZ2020</strain>
    </source>
</reference>